<evidence type="ECO:0000256" key="5">
    <source>
        <dbReference type="ARBA" id="ARBA00022840"/>
    </source>
</evidence>
<evidence type="ECO:0000259" key="6">
    <source>
        <dbReference type="PROSITE" id="PS50011"/>
    </source>
</evidence>
<evidence type="ECO:0000313" key="7">
    <source>
        <dbReference type="EMBL" id="OHS96962.1"/>
    </source>
</evidence>
<accession>A0A1J4JCN1</accession>
<dbReference type="PROSITE" id="PS00108">
    <property type="entry name" value="PROTEIN_KINASE_ST"/>
    <property type="match status" value="1"/>
</dbReference>
<dbReference type="InterPro" id="IPR008271">
    <property type="entry name" value="Ser/Thr_kinase_AS"/>
</dbReference>
<evidence type="ECO:0000256" key="3">
    <source>
        <dbReference type="ARBA" id="ARBA00022741"/>
    </source>
</evidence>
<keyword evidence="5" id="KW-0067">ATP-binding</keyword>
<dbReference type="Gene3D" id="1.10.510.10">
    <property type="entry name" value="Transferase(Phosphotransferase) domain 1"/>
    <property type="match status" value="1"/>
</dbReference>
<dbReference type="OrthoDB" id="5973359at2759"/>
<dbReference type="GO" id="GO:0005634">
    <property type="term" value="C:nucleus"/>
    <property type="evidence" value="ECO:0007669"/>
    <property type="project" value="TreeGrafter"/>
</dbReference>
<evidence type="ECO:0000256" key="2">
    <source>
        <dbReference type="ARBA" id="ARBA00022679"/>
    </source>
</evidence>
<dbReference type="SMART" id="SM00220">
    <property type="entry name" value="S_TKc"/>
    <property type="match status" value="1"/>
</dbReference>
<evidence type="ECO:0000256" key="4">
    <source>
        <dbReference type="ARBA" id="ARBA00022777"/>
    </source>
</evidence>
<gene>
    <name evidence="7" type="ORF">TRFO_36919</name>
</gene>
<sequence length="195" mass="22973">MCFKIILYYGYLHQDDEDQNEYNEYNNGNSDFEKIKRFMKEYEIMSQISHQNILKTYGICYGDSSHPPSILLEYCPTNLKKMIQKLTTEEKERIISEIIHEIISGMSYLHSRGIIHRDLKPENILIDSSKHVKICDFCLCTTMNEHTHTQGIGTLSYMSPELLNENELSLVVNFFFLSHYRNIFFNNISIYSCLL</sequence>
<keyword evidence="1" id="KW-0723">Serine/threonine-protein kinase</keyword>
<keyword evidence="2" id="KW-0808">Transferase</keyword>
<comment type="caution">
    <text evidence="7">The sequence shown here is derived from an EMBL/GenBank/DDBJ whole genome shotgun (WGS) entry which is preliminary data.</text>
</comment>
<organism evidence="7 8">
    <name type="scientific">Tritrichomonas foetus</name>
    <dbReference type="NCBI Taxonomy" id="1144522"/>
    <lineage>
        <taxon>Eukaryota</taxon>
        <taxon>Metamonada</taxon>
        <taxon>Parabasalia</taxon>
        <taxon>Tritrichomonadida</taxon>
        <taxon>Tritrichomonadidae</taxon>
        <taxon>Tritrichomonas</taxon>
    </lineage>
</organism>
<protein>
    <submittedName>
        <fullName evidence="7">CAMK family protein kinase</fullName>
    </submittedName>
</protein>
<dbReference type="PROSITE" id="PS50011">
    <property type="entry name" value="PROTEIN_KINASE_DOM"/>
    <property type="match status" value="1"/>
</dbReference>
<keyword evidence="3" id="KW-0547">Nucleotide-binding</keyword>
<feature type="domain" description="Protein kinase" evidence="6">
    <location>
        <begin position="1"/>
        <end position="195"/>
    </location>
</feature>
<dbReference type="GO" id="GO:0004674">
    <property type="term" value="F:protein serine/threonine kinase activity"/>
    <property type="evidence" value="ECO:0007669"/>
    <property type="project" value="UniProtKB-KW"/>
</dbReference>
<dbReference type="GeneID" id="94845826"/>
<evidence type="ECO:0000313" key="8">
    <source>
        <dbReference type="Proteomes" id="UP000179807"/>
    </source>
</evidence>
<name>A0A1J4JCN1_9EUKA</name>
<reference evidence="7" key="1">
    <citation type="submission" date="2016-10" db="EMBL/GenBank/DDBJ databases">
        <authorList>
            <person name="Benchimol M."/>
            <person name="Almeida L.G."/>
            <person name="Vasconcelos A.T."/>
            <person name="Perreira-Neves A."/>
            <person name="Rosa I.A."/>
            <person name="Tasca T."/>
            <person name="Bogo M.R."/>
            <person name="de Souza W."/>
        </authorList>
    </citation>
    <scope>NUCLEOTIDE SEQUENCE [LARGE SCALE GENOMIC DNA]</scope>
    <source>
        <strain evidence="7">K</strain>
    </source>
</reference>
<dbReference type="GO" id="GO:0005524">
    <property type="term" value="F:ATP binding"/>
    <property type="evidence" value="ECO:0007669"/>
    <property type="project" value="UniProtKB-KW"/>
</dbReference>
<dbReference type="InterPro" id="IPR000719">
    <property type="entry name" value="Prot_kinase_dom"/>
</dbReference>
<dbReference type="EMBL" id="MLAK01001147">
    <property type="protein sequence ID" value="OHS96962.1"/>
    <property type="molecule type" value="Genomic_DNA"/>
</dbReference>
<dbReference type="AlphaFoldDB" id="A0A1J4JCN1"/>
<dbReference type="Pfam" id="PF00069">
    <property type="entry name" value="Pkinase"/>
    <property type="match status" value="1"/>
</dbReference>
<keyword evidence="8" id="KW-1185">Reference proteome</keyword>
<evidence type="ECO:0000256" key="1">
    <source>
        <dbReference type="ARBA" id="ARBA00022527"/>
    </source>
</evidence>
<dbReference type="PANTHER" id="PTHR24345">
    <property type="entry name" value="SERINE/THREONINE-PROTEIN KINASE PLK"/>
    <property type="match status" value="1"/>
</dbReference>
<proteinExistence type="predicted"/>
<dbReference type="Proteomes" id="UP000179807">
    <property type="component" value="Unassembled WGS sequence"/>
</dbReference>
<dbReference type="VEuPathDB" id="TrichDB:TRFO_36919"/>
<keyword evidence="4 7" id="KW-0418">Kinase</keyword>
<dbReference type="PANTHER" id="PTHR24345:SF0">
    <property type="entry name" value="CELL CYCLE SERINE_THREONINE-PROTEIN KINASE CDC5_MSD2"/>
    <property type="match status" value="1"/>
</dbReference>
<dbReference type="SUPFAM" id="SSF56112">
    <property type="entry name" value="Protein kinase-like (PK-like)"/>
    <property type="match status" value="1"/>
</dbReference>
<dbReference type="RefSeq" id="XP_068350099.1">
    <property type="nucleotide sequence ID" value="XM_068511122.1"/>
</dbReference>
<dbReference type="InterPro" id="IPR011009">
    <property type="entry name" value="Kinase-like_dom_sf"/>
</dbReference>